<dbReference type="NCBIfam" id="TIGR02937">
    <property type="entry name" value="sigma70-ECF"/>
    <property type="match status" value="1"/>
</dbReference>
<dbReference type="PANTHER" id="PTHR43133:SF51">
    <property type="entry name" value="RNA POLYMERASE SIGMA FACTOR"/>
    <property type="match status" value="1"/>
</dbReference>
<dbReference type="PANTHER" id="PTHR43133">
    <property type="entry name" value="RNA POLYMERASE ECF-TYPE SIGMA FACTO"/>
    <property type="match status" value="1"/>
</dbReference>
<proteinExistence type="predicted"/>
<dbReference type="NCBIfam" id="TIGR02989">
    <property type="entry name" value="Sig-70_gvs1"/>
    <property type="match status" value="1"/>
</dbReference>
<sequence length="230" mass="26408">MRLRGHFGFGLEYWVERLTWRLVAVAFVREDQRVSSTRCHPIYENAGFGMNNKNDREEQFLQVFVRYEDDLKAYARALVPTWEAVDNVMQEASLVIWRKMDQLGDPSEFVPWAKVIVRYECLKARRTAAMDRHCFSTEVLELLADQDAAYDEDKMALERVALNQCLGGLGAAQKELVLLLYRDHGGVASLAAKSGRTVNSFYKQIRRLRQKLARCVGRKLADPTFIGEVA</sequence>
<gene>
    <name evidence="5" type="ORF">SAMN06265222_101854</name>
</gene>
<comment type="caution">
    <text evidence="5">The sequence shown here is derived from an EMBL/GenBank/DDBJ whole genome shotgun (WGS) entry which is preliminary data.</text>
</comment>
<dbReference type="InterPro" id="IPR036388">
    <property type="entry name" value="WH-like_DNA-bd_sf"/>
</dbReference>
<protein>
    <submittedName>
        <fullName evidence="5">RNA polymerase sigma-70 factor, ECF subfamily</fullName>
    </submittedName>
</protein>
<dbReference type="SUPFAM" id="SSF88946">
    <property type="entry name" value="Sigma2 domain of RNA polymerase sigma factors"/>
    <property type="match status" value="1"/>
</dbReference>
<dbReference type="InterPro" id="IPR007627">
    <property type="entry name" value="RNA_pol_sigma70_r2"/>
</dbReference>
<feature type="domain" description="RNA polymerase sigma-70 region 2" evidence="4">
    <location>
        <begin position="64"/>
        <end position="128"/>
    </location>
</feature>
<dbReference type="Gene3D" id="1.10.10.10">
    <property type="entry name" value="Winged helix-like DNA-binding domain superfamily/Winged helix DNA-binding domain"/>
    <property type="match status" value="1"/>
</dbReference>
<organism evidence="5 6">
    <name type="scientific">Neorhodopirellula lusitana</name>
    <dbReference type="NCBI Taxonomy" id="445327"/>
    <lineage>
        <taxon>Bacteria</taxon>
        <taxon>Pseudomonadati</taxon>
        <taxon>Planctomycetota</taxon>
        <taxon>Planctomycetia</taxon>
        <taxon>Pirellulales</taxon>
        <taxon>Pirellulaceae</taxon>
        <taxon>Neorhodopirellula</taxon>
    </lineage>
</organism>
<dbReference type="InterPro" id="IPR014284">
    <property type="entry name" value="RNA_pol_sigma-70_dom"/>
</dbReference>
<keyword evidence="1" id="KW-0805">Transcription regulation</keyword>
<dbReference type="Gene3D" id="1.10.1740.10">
    <property type="match status" value="1"/>
</dbReference>
<reference evidence="5 6" key="1">
    <citation type="submission" date="2017-05" db="EMBL/GenBank/DDBJ databases">
        <authorList>
            <person name="Varghese N."/>
            <person name="Submissions S."/>
        </authorList>
    </citation>
    <scope>NUCLEOTIDE SEQUENCE [LARGE SCALE GENOMIC DNA]</scope>
    <source>
        <strain evidence="5 6">DSM 25457</strain>
    </source>
</reference>
<accession>A0ABY1PRE7</accession>
<dbReference type="InterPro" id="IPR014331">
    <property type="entry name" value="RNA_pol_sigma70_ECF_RHOBA"/>
</dbReference>
<dbReference type="InterPro" id="IPR039425">
    <property type="entry name" value="RNA_pol_sigma-70-like"/>
</dbReference>
<dbReference type="EMBL" id="FXUG01000001">
    <property type="protein sequence ID" value="SMP42879.1"/>
    <property type="molecule type" value="Genomic_DNA"/>
</dbReference>
<keyword evidence="3" id="KW-0804">Transcription</keyword>
<name>A0ABY1PRE7_9BACT</name>
<evidence type="ECO:0000256" key="3">
    <source>
        <dbReference type="ARBA" id="ARBA00023163"/>
    </source>
</evidence>
<evidence type="ECO:0000256" key="1">
    <source>
        <dbReference type="ARBA" id="ARBA00023015"/>
    </source>
</evidence>
<evidence type="ECO:0000259" key="4">
    <source>
        <dbReference type="Pfam" id="PF04542"/>
    </source>
</evidence>
<evidence type="ECO:0000313" key="6">
    <source>
        <dbReference type="Proteomes" id="UP001158067"/>
    </source>
</evidence>
<dbReference type="InterPro" id="IPR013325">
    <property type="entry name" value="RNA_pol_sigma_r2"/>
</dbReference>
<evidence type="ECO:0000313" key="5">
    <source>
        <dbReference type="EMBL" id="SMP42879.1"/>
    </source>
</evidence>
<dbReference type="Proteomes" id="UP001158067">
    <property type="component" value="Unassembled WGS sequence"/>
</dbReference>
<keyword evidence="2" id="KW-0731">Sigma factor</keyword>
<dbReference type="Pfam" id="PF04542">
    <property type="entry name" value="Sigma70_r2"/>
    <property type="match status" value="1"/>
</dbReference>
<evidence type="ECO:0000256" key="2">
    <source>
        <dbReference type="ARBA" id="ARBA00023082"/>
    </source>
</evidence>
<keyword evidence="6" id="KW-1185">Reference proteome</keyword>